<name>A0A1U9NGJ9_9BACT</name>
<keyword evidence="2" id="KW-1185">Reference proteome</keyword>
<dbReference type="RefSeq" id="WP_146659013.1">
    <property type="nucleotide sequence ID" value="NZ_CP019791.1"/>
</dbReference>
<dbReference type="Proteomes" id="UP000189674">
    <property type="component" value="Chromosome"/>
</dbReference>
<organism evidence="1 2">
    <name type="scientific">Anaerohalosphaera lusitana</name>
    <dbReference type="NCBI Taxonomy" id="1936003"/>
    <lineage>
        <taxon>Bacteria</taxon>
        <taxon>Pseudomonadati</taxon>
        <taxon>Planctomycetota</taxon>
        <taxon>Phycisphaerae</taxon>
        <taxon>Sedimentisphaerales</taxon>
        <taxon>Anaerohalosphaeraceae</taxon>
        <taxon>Anaerohalosphaera</taxon>
    </lineage>
</organism>
<evidence type="ECO:0000313" key="2">
    <source>
        <dbReference type="Proteomes" id="UP000189674"/>
    </source>
</evidence>
<proteinExistence type="predicted"/>
<dbReference type="OrthoDB" id="161793at2"/>
<reference evidence="2" key="1">
    <citation type="submission" date="2017-02" db="EMBL/GenBank/DDBJ databases">
        <title>Comparative genomics and description of representatives of a novel lineage of planctomycetes thriving in anoxic sediments.</title>
        <authorList>
            <person name="Spring S."/>
            <person name="Bunk B."/>
            <person name="Sproer C."/>
        </authorList>
    </citation>
    <scope>NUCLEOTIDE SEQUENCE [LARGE SCALE GENOMIC DNA]</scope>
    <source>
        <strain evidence="2">ST-NAGAB-D1</strain>
    </source>
</reference>
<sequence>MKTAHLVILKRPYLAAILAGSKTVEFRLTKDRRAPFGCVKSGHTLYLKQSSGPVLATATVARVHTEENLTPARIRELKSCYNNEIQGPDTYWAARENANYATLIWLKDIKKIPPRTIQKTDQRPWVVLTEKENFGLL</sequence>
<gene>
    <name evidence="1" type="ORF">STSP2_00211</name>
</gene>
<protein>
    <recommendedName>
        <fullName evidence="3">ASCH domain-containing protein</fullName>
    </recommendedName>
</protein>
<evidence type="ECO:0008006" key="3">
    <source>
        <dbReference type="Google" id="ProtNLM"/>
    </source>
</evidence>
<dbReference type="KEGG" id="alus:STSP2_00211"/>
<dbReference type="InterPro" id="IPR015947">
    <property type="entry name" value="PUA-like_sf"/>
</dbReference>
<dbReference type="SUPFAM" id="SSF88697">
    <property type="entry name" value="PUA domain-like"/>
    <property type="match status" value="1"/>
</dbReference>
<dbReference type="AlphaFoldDB" id="A0A1U9NGJ9"/>
<dbReference type="EMBL" id="CP019791">
    <property type="protein sequence ID" value="AQT67071.1"/>
    <property type="molecule type" value="Genomic_DNA"/>
</dbReference>
<evidence type="ECO:0000313" key="1">
    <source>
        <dbReference type="EMBL" id="AQT67071.1"/>
    </source>
</evidence>
<accession>A0A1U9NGJ9</accession>